<dbReference type="InterPro" id="IPR036661">
    <property type="entry name" value="Luciferase-like_sf"/>
</dbReference>
<protein>
    <submittedName>
        <fullName evidence="8">FMNH2-dependent monooxygenase</fullName>
    </submittedName>
</protein>
<name>A0AA87Q220_RHIRH</name>
<keyword evidence="2 6" id="KW-0288">FMN</keyword>
<feature type="domain" description="Luciferase-like" evidence="7">
    <location>
        <begin position="26"/>
        <end position="386"/>
    </location>
</feature>
<dbReference type="InterPro" id="IPR016215">
    <property type="entry name" value="NTA_MOA"/>
</dbReference>
<dbReference type="PANTHER" id="PTHR30011">
    <property type="entry name" value="ALKANESULFONATE MONOOXYGENASE-RELATED"/>
    <property type="match status" value="1"/>
</dbReference>
<feature type="binding site" evidence="6">
    <location>
        <position position="152"/>
    </location>
    <ligand>
        <name>FMN</name>
        <dbReference type="ChEBI" id="CHEBI:58210"/>
    </ligand>
</feature>
<evidence type="ECO:0000256" key="4">
    <source>
        <dbReference type="ARBA" id="ARBA00023033"/>
    </source>
</evidence>
<organism evidence="8 9">
    <name type="scientific">Rhizobium rhizogenes NBRC 13257</name>
    <dbReference type="NCBI Taxonomy" id="1220581"/>
    <lineage>
        <taxon>Bacteria</taxon>
        <taxon>Pseudomonadati</taxon>
        <taxon>Pseudomonadota</taxon>
        <taxon>Alphaproteobacteria</taxon>
        <taxon>Hyphomicrobiales</taxon>
        <taxon>Rhizobiaceae</taxon>
        <taxon>Rhizobium/Agrobacterium group</taxon>
        <taxon>Rhizobium</taxon>
    </lineage>
</organism>
<evidence type="ECO:0000256" key="3">
    <source>
        <dbReference type="ARBA" id="ARBA00023002"/>
    </source>
</evidence>
<dbReference type="Pfam" id="PF00296">
    <property type="entry name" value="Bac_luciferase"/>
    <property type="match status" value="1"/>
</dbReference>
<dbReference type="PANTHER" id="PTHR30011:SF16">
    <property type="entry name" value="C2H2 FINGER DOMAIN TRANSCRIPTION FACTOR (EUROFUNG)-RELATED"/>
    <property type="match status" value="1"/>
</dbReference>
<dbReference type="GeneID" id="86851369"/>
<feature type="binding site" evidence="6">
    <location>
        <position position="98"/>
    </location>
    <ligand>
        <name>FMN</name>
        <dbReference type="ChEBI" id="CHEBI:58210"/>
    </ligand>
</feature>
<evidence type="ECO:0000313" key="9">
    <source>
        <dbReference type="Proteomes" id="UP000026941"/>
    </source>
</evidence>
<reference evidence="8 9" key="1">
    <citation type="submission" date="2014-05" db="EMBL/GenBank/DDBJ databases">
        <title>Whole genome shotgun sequence of Rhizobium rhizogenes NBRC 13257.</title>
        <authorList>
            <person name="Katano-Makiyama Y."/>
            <person name="Hosoyama A."/>
            <person name="Hashimoto M."/>
            <person name="Hosoyama Y."/>
            <person name="Noguchi M."/>
            <person name="Tsuchikane K."/>
            <person name="Kimura A."/>
            <person name="Ohji S."/>
            <person name="Ichikawa N."/>
            <person name="Yamazoe A."/>
            <person name="Fujita N."/>
        </authorList>
    </citation>
    <scope>NUCLEOTIDE SEQUENCE [LARGE SCALE GENOMIC DNA]</scope>
    <source>
        <strain evidence="8 9">NBRC 13257</strain>
    </source>
</reference>
<dbReference type="InterPro" id="IPR011251">
    <property type="entry name" value="Luciferase-like_dom"/>
</dbReference>
<dbReference type="GO" id="GO:0016705">
    <property type="term" value="F:oxidoreductase activity, acting on paired donors, with incorporation or reduction of molecular oxygen"/>
    <property type="evidence" value="ECO:0007669"/>
    <property type="project" value="InterPro"/>
</dbReference>
<dbReference type="AlphaFoldDB" id="A0AA87Q220"/>
<dbReference type="CDD" id="cd01095">
    <property type="entry name" value="Nitrilotriacetate_monoxgenase"/>
    <property type="match status" value="1"/>
</dbReference>
<dbReference type="NCBIfam" id="TIGR03860">
    <property type="entry name" value="FMN_nitrolo"/>
    <property type="match status" value="1"/>
</dbReference>
<evidence type="ECO:0000256" key="5">
    <source>
        <dbReference type="ARBA" id="ARBA00033748"/>
    </source>
</evidence>
<comment type="caution">
    <text evidence="8">The sequence shown here is derived from an EMBL/GenBank/DDBJ whole genome shotgun (WGS) entry which is preliminary data.</text>
</comment>
<feature type="binding site" evidence="6">
    <location>
        <position position="61"/>
    </location>
    <ligand>
        <name>FMN</name>
        <dbReference type="ChEBI" id="CHEBI:58210"/>
    </ligand>
</feature>
<dbReference type="SUPFAM" id="SSF51679">
    <property type="entry name" value="Bacterial luciferase-like"/>
    <property type="match status" value="1"/>
</dbReference>
<evidence type="ECO:0000256" key="1">
    <source>
        <dbReference type="ARBA" id="ARBA00022630"/>
    </source>
</evidence>
<dbReference type="PIRSF" id="PIRSF000337">
    <property type="entry name" value="NTA_MOA"/>
    <property type="match status" value="1"/>
</dbReference>
<gene>
    <name evidence="8" type="ORF">RRH01S_03_04770</name>
</gene>
<dbReference type="InterPro" id="IPR051260">
    <property type="entry name" value="Diverse_substr_monoxygenases"/>
</dbReference>
<comment type="similarity">
    <text evidence="5">Belongs to the NtaA/SnaA/DszA monooxygenase family.</text>
</comment>
<evidence type="ECO:0000259" key="7">
    <source>
        <dbReference type="Pfam" id="PF00296"/>
    </source>
</evidence>
<sequence length="450" mass="50106">MSDKTKKRQIRLGAIIQGASGNMSAWRHKDAVADASINFDYCKALAKKAEEGKIDFLFIADGLYINHKSIPHFLNRFEPITLLSGLASTTSHIGLVGTLSTSYSDPFTVARQFSSLDHLSDGRAGWNVVTSPLEGSAKNFSRAEHPEHGKRYHIATEFLQVTKGLWDSWEDDAFIRDKETGVFFDPDKLHTLHHKGEYFSVEGPLNVGRSRQGRPILFQAGASEDGKKLAAGEADAIYTRQETIELAREFYLDVKRQLVENGRSEDDLLLFQGISIIVGDSAEDAERKYWETAELVTIENALDYLGRYFEHHDFKQYPLDAPFPDIGDLGQNSFRSTTDTIKSNARERGLTLRQVALQAATPLPSFIGTAETVAKGLQQWFEAGATDGFIVRGGTPTAFDDFVDQVIPILQARGLFRHDYEGETLRGHLGLPFPVNRYAATTNEELARAS</sequence>
<keyword evidence="3" id="KW-0560">Oxidoreductase</keyword>
<dbReference type="Gene3D" id="3.20.20.30">
    <property type="entry name" value="Luciferase-like domain"/>
    <property type="match status" value="1"/>
</dbReference>
<accession>A0AA87Q220</accession>
<dbReference type="EMBL" id="BAYX01000003">
    <property type="protein sequence ID" value="GAJ92402.1"/>
    <property type="molecule type" value="Genomic_DNA"/>
</dbReference>
<keyword evidence="1 6" id="KW-0285">Flavoprotein</keyword>
<dbReference type="RefSeq" id="WP_034522240.1">
    <property type="nucleotide sequence ID" value="NZ_BAYX01000003.1"/>
</dbReference>
<feature type="binding site" evidence="6">
    <location>
        <position position="223"/>
    </location>
    <ligand>
        <name>FMN</name>
        <dbReference type="ChEBI" id="CHEBI:58210"/>
    </ligand>
</feature>
<dbReference type="GO" id="GO:0004497">
    <property type="term" value="F:monooxygenase activity"/>
    <property type="evidence" value="ECO:0007669"/>
    <property type="project" value="UniProtKB-KW"/>
</dbReference>
<keyword evidence="4 8" id="KW-0503">Monooxygenase</keyword>
<evidence type="ECO:0000256" key="2">
    <source>
        <dbReference type="ARBA" id="ARBA00022643"/>
    </source>
</evidence>
<dbReference type="Proteomes" id="UP000026941">
    <property type="component" value="Unassembled WGS sequence"/>
</dbReference>
<evidence type="ECO:0000256" key="6">
    <source>
        <dbReference type="PIRSR" id="PIRSR000337-1"/>
    </source>
</evidence>
<evidence type="ECO:0000313" key="8">
    <source>
        <dbReference type="EMBL" id="GAJ92402.1"/>
    </source>
</evidence>
<feature type="binding site" evidence="6">
    <location>
        <position position="148"/>
    </location>
    <ligand>
        <name>FMN</name>
        <dbReference type="ChEBI" id="CHEBI:58210"/>
    </ligand>
</feature>
<proteinExistence type="inferred from homology"/>